<evidence type="ECO:0000313" key="1">
    <source>
        <dbReference type="EMBL" id="TVT82735.1"/>
    </source>
</evidence>
<dbReference type="AlphaFoldDB" id="A0A558FB50"/>
<protein>
    <submittedName>
        <fullName evidence="1">Uncharacterized protein</fullName>
    </submittedName>
</protein>
<comment type="caution">
    <text evidence="1">The sequence shown here is derived from an EMBL/GenBank/DDBJ whole genome shotgun (WGS) entry which is preliminary data.</text>
</comment>
<dbReference type="EMBL" id="VMTP01000052">
    <property type="protein sequence ID" value="TVT82735.1"/>
    <property type="molecule type" value="Genomic_DNA"/>
</dbReference>
<name>A0A558FB50_9GAMM</name>
<organism evidence="1 2">
    <name type="scientific">Acinetobacter colistiniresistens</name>
    <dbReference type="NCBI Taxonomy" id="280145"/>
    <lineage>
        <taxon>Bacteria</taxon>
        <taxon>Pseudomonadati</taxon>
        <taxon>Pseudomonadota</taxon>
        <taxon>Gammaproteobacteria</taxon>
        <taxon>Moraxellales</taxon>
        <taxon>Moraxellaceae</taxon>
        <taxon>Acinetobacter</taxon>
    </lineage>
</organism>
<evidence type="ECO:0000313" key="2">
    <source>
        <dbReference type="Proteomes" id="UP000316981"/>
    </source>
</evidence>
<dbReference type="Proteomes" id="UP000316981">
    <property type="component" value="Unassembled WGS sequence"/>
</dbReference>
<dbReference type="RefSeq" id="WP_144583264.1">
    <property type="nucleotide sequence ID" value="NZ_VMTP01000052.1"/>
</dbReference>
<sequence length="152" mass="16586">MKQIAINNNPSFQFGKVMLTSWAIATGFVGGGALIGTKLTHSQTEAPVYTFGNTQSDYGVMAVQITSESTGKAVVNLDGFRVYTSFDFDSFEDSNGQLGGEFTAIEITNLSVDKVLNMYGDDYGDFTNKNDIRNMISIITAHIVKNKMVEEV</sequence>
<gene>
    <name evidence="1" type="ORF">FPV60_08755</name>
</gene>
<reference evidence="1 2" key="1">
    <citation type="submission" date="2019-07" db="EMBL/GenBank/DDBJ databases">
        <title>Draft Genome Sequence of the first blaOXA-58-Harboring Acinetobacter colistiniresistens clinical isolate from Brazil.</title>
        <authorList>
            <person name="Favaro L.S."/>
            <person name="Paula-Petroli S.B."/>
            <person name="Moura C.F."/>
            <person name="Tognim M.C.B."/>
            <person name="Venancio E.J."/>
            <person name="Yamada-Ogatta S.F."/>
            <person name="Carrara-Marroni F.E."/>
        </authorList>
    </citation>
    <scope>NUCLEOTIDE SEQUENCE [LARGE SCALE GENOMIC DNA]</scope>
    <source>
        <strain evidence="1 2">DL</strain>
    </source>
</reference>
<accession>A0A558FB50</accession>
<proteinExistence type="predicted"/>